<comment type="caution">
    <text evidence="2">The sequence shown here is derived from an EMBL/GenBank/DDBJ whole genome shotgun (WGS) entry which is preliminary data.</text>
</comment>
<sequence length="321" mass="38068">MRLFSFLCRECIIFKKERMSKMKMQLPIPNQLIYWHSLNKRAALTQKQKKYYENIKKGFAGEKIWYSWLNELSQEVIILHDLTFIHNTSAIQIDFLCIFEKSMIAFEVKNYKGEVHVEGDRWKSGAGNEINNPLLQYLRSKSLLSPFLKNLKVNLPLEYYIVFVNPEFFPYQLPYSKHVILPQQLKRFWSHLNQMSSVLGGKHEEIKKLILKQKEQYQSQTVPCEWTDLKKGVSCPICDGLMIKRKRTVCCGQCDKSLSLDKAILYNIKELELVFPKIKISTNLVYEWCGCEIDKRVVYRVLKNNFKHLGNNKNRYYVREE</sequence>
<reference evidence="2 3" key="1">
    <citation type="journal article" date="2010" name="Int. J. Syst. Evol. Microbiol.">
        <title>Bacillus horneckiae sp. nov., isolated from a spacecraft-assembly clean room.</title>
        <authorList>
            <person name="Vaishampayan P."/>
            <person name="Probst A."/>
            <person name="Krishnamurthi S."/>
            <person name="Ghosh S."/>
            <person name="Osman S."/>
            <person name="McDowall A."/>
            <person name="Ruckmani A."/>
            <person name="Mayilraj S."/>
            <person name="Venkateswaran K."/>
        </authorList>
    </citation>
    <scope>NUCLEOTIDE SEQUENCE [LARGE SCALE GENOMIC DNA]</scope>
    <source>
        <strain evidence="3">1PO1SC</strain>
    </source>
</reference>
<evidence type="ECO:0000259" key="1">
    <source>
        <dbReference type="PROSITE" id="PS50965"/>
    </source>
</evidence>
<dbReference type="PROSITE" id="PS50965">
    <property type="entry name" value="NERD"/>
    <property type="match status" value="1"/>
</dbReference>
<feature type="domain" description="NERD" evidence="1">
    <location>
        <begin position="57"/>
        <end position="167"/>
    </location>
</feature>
<proteinExistence type="predicted"/>
<dbReference type="AlphaFoldDB" id="A0A2N0ZB31"/>
<dbReference type="Pfam" id="PF08378">
    <property type="entry name" value="NERD"/>
    <property type="match status" value="1"/>
</dbReference>
<accession>A0A2N0ZB31</accession>
<evidence type="ECO:0000313" key="2">
    <source>
        <dbReference type="EMBL" id="PKG26710.1"/>
    </source>
</evidence>
<dbReference type="Proteomes" id="UP000233343">
    <property type="component" value="Unassembled WGS sequence"/>
</dbReference>
<gene>
    <name evidence="2" type="ORF">CWS20_22275</name>
</gene>
<dbReference type="InterPro" id="IPR011528">
    <property type="entry name" value="NERD"/>
</dbReference>
<name>A0A2N0ZB31_9BACI</name>
<dbReference type="EMBL" id="PISD01000059">
    <property type="protein sequence ID" value="PKG26710.1"/>
    <property type="molecule type" value="Genomic_DNA"/>
</dbReference>
<evidence type="ECO:0000313" key="3">
    <source>
        <dbReference type="Proteomes" id="UP000233343"/>
    </source>
</evidence>
<organism evidence="2 3">
    <name type="scientific">Cytobacillus horneckiae</name>
    <dbReference type="NCBI Taxonomy" id="549687"/>
    <lineage>
        <taxon>Bacteria</taxon>
        <taxon>Bacillati</taxon>
        <taxon>Bacillota</taxon>
        <taxon>Bacilli</taxon>
        <taxon>Bacillales</taxon>
        <taxon>Bacillaceae</taxon>
        <taxon>Cytobacillus</taxon>
    </lineage>
</organism>
<protein>
    <submittedName>
        <fullName evidence="2">NERD domain-containing protein</fullName>
    </submittedName>
</protein>
<keyword evidence="3" id="KW-1185">Reference proteome</keyword>